<proteinExistence type="predicted"/>
<name>A0AAE0YJN3_9GAST</name>
<evidence type="ECO:0000313" key="3">
    <source>
        <dbReference type="EMBL" id="KAK3747104.1"/>
    </source>
</evidence>
<dbReference type="Gene3D" id="1.20.58.80">
    <property type="entry name" value="Phosphotransferase system, lactose/cellobiose-type IIA subunit"/>
    <property type="match status" value="1"/>
</dbReference>
<dbReference type="GO" id="GO:0051301">
    <property type="term" value="P:cell division"/>
    <property type="evidence" value="ECO:0007669"/>
    <property type="project" value="TreeGrafter"/>
</dbReference>
<feature type="region of interest" description="Disordered" evidence="1">
    <location>
        <begin position="559"/>
        <end position="591"/>
    </location>
</feature>
<sequence length="591" mass="63233">MASQQGQERCPPARPPPPASAALPAHIKTYEDFNRVHGAAFKYVNKGLAADERGEEDVAESSYKKGFDLMDRCLRCDFNEGELVRSFSHRHLEQAREMQSKLNKTRQQVLYRLRDIESRNSQMRSQSLADPIISSMSELQSPQSPIGACALPSYEQAMSESDSASQPPAYDEDELTALGESLMLAESGSSAPPANATELLSIPDGVQLFFISPNGLVSAPSYPTALHVVTFDRDSEQAAALPGHVGPPPAFLYVGEWVYPLIPGTSPSLHTSYGAYIFPDVTTSQAGSAVGLMLPDEIPEARQQFEDIIKNFTVTELQRTASTVSEQVDPAARGKQVEEPQVVREEEEEKDTASKISKGILVAADWITWGVGKGAEKAGELLKAGSEKFRGSSPATEEPRKIDPRVQQGVQYARVATKGAVKVTGYLVNKLGEATVVLAKQVAPHLRRQGEKVIPNSLKKENSSGKSTLDGVVKVAASGLQGFGTVFIGLEQAAKSLGKSLTHETVQVVTHKYGEEAGILTENTMYTAGHVAVAAYNVDNIGVKALAKRTAKETGKAVLQDFNAGKGGGPRPPGPGSGGDSGHIATGQKKL</sequence>
<feature type="domain" description="Senescence" evidence="2">
    <location>
        <begin position="359"/>
        <end position="552"/>
    </location>
</feature>
<comment type="caution">
    <text evidence="3">The sequence shown here is derived from an EMBL/GenBank/DDBJ whole genome shotgun (WGS) entry which is preliminary data.</text>
</comment>
<dbReference type="GO" id="GO:0005886">
    <property type="term" value="C:plasma membrane"/>
    <property type="evidence" value="ECO:0007669"/>
    <property type="project" value="TreeGrafter"/>
</dbReference>
<dbReference type="AlphaFoldDB" id="A0AAE0YJN3"/>
<evidence type="ECO:0000259" key="2">
    <source>
        <dbReference type="Pfam" id="PF06911"/>
    </source>
</evidence>
<organism evidence="3 4">
    <name type="scientific">Elysia crispata</name>
    <name type="common">lettuce slug</name>
    <dbReference type="NCBI Taxonomy" id="231223"/>
    <lineage>
        <taxon>Eukaryota</taxon>
        <taxon>Metazoa</taxon>
        <taxon>Spiralia</taxon>
        <taxon>Lophotrochozoa</taxon>
        <taxon>Mollusca</taxon>
        <taxon>Gastropoda</taxon>
        <taxon>Heterobranchia</taxon>
        <taxon>Euthyneura</taxon>
        <taxon>Panpulmonata</taxon>
        <taxon>Sacoglossa</taxon>
        <taxon>Placobranchoidea</taxon>
        <taxon>Plakobranchidae</taxon>
        <taxon>Elysia</taxon>
    </lineage>
</organism>
<gene>
    <name evidence="3" type="ORF">RRG08_046491</name>
</gene>
<feature type="compositionally biased region" description="Basic and acidic residues" evidence="1">
    <location>
        <begin position="335"/>
        <end position="344"/>
    </location>
</feature>
<dbReference type="PANTHER" id="PTHR21068:SF43">
    <property type="entry name" value="SPARTIN"/>
    <property type="match status" value="1"/>
</dbReference>
<feature type="region of interest" description="Disordered" evidence="1">
    <location>
        <begin position="323"/>
        <end position="350"/>
    </location>
</feature>
<dbReference type="PANTHER" id="PTHR21068">
    <property type="entry name" value="SPARTIN"/>
    <property type="match status" value="1"/>
</dbReference>
<evidence type="ECO:0000313" key="4">
    <source>
        <dbReference type="Proteomes" id="UP001283361"/>
    </source>
</evidence>
<dbReference type="InterPro" id="IPR009686">
    <property type="entry name" value="Senescence/spartin_C"/>
</dbReference>
<dbReference type="GO" id="GO:0030514">
    <property type="term" value="P:negative regulation of BMP signaling pathway"/>
    <property type="evidence" value="ECO:0007669"/>
    <property type="project" value="TreeGrafter"/>
</dbReference>
<reference evidence="3" key="1">
    <citation type="journal article" date="2023" name="G3 (Bethesda)">
        <title>A reference genome for the long-term kleptoplast-retaining sea slug Elysia crispata morphotype clarki.</title>
        <authorList>
            <person name="Eastman K.E."/>
            <person name="Pendleton A.L."/>
            <person name="Shaikh M.A."/>
            <person name="Suttiyut T."/>
            <person name="Ogas R."/>
            <person name="Tomko P."/>
            <person name="Gavelis G."/>
            <person name="Widhalm J.R."/>
            <person name="Wisecaver J.H."/>
        </authorList>
    </citation>
    <scope>NUCLEOTIDE SEQUENCE</scope>
    <source>
        <strain evidence="3">ECLA1</strain>
    </source>
</reference>
<feature type="region of interest" description="Disordered" evidence="1">
    <location>
        <begin position="1"/>
        <end position="22"/>
    </location>
</feature>
<dbReference type="Proteomes" id="UP001283361">
    <property type="component" value="Unassembled WGS sequence"/>
</dbReference>
<dbReference type="InterPro" id="IPR045036">
    <property type="entry name" value="Spartin-like"/>
</dbReference>
<accession>A0AAE0YJN3</accession>
<evidence type="ECO:0000256" key="1">
    <source>
        <dbReference type="SAM" id="MobiDB-lite"/>
    </source>
</evidence>
<protein>
    <recommendedName>
        <fullName evidence="2">Senescence domain-containing protein</fullName>
    </recommendedName>
</protein>
<dbReference type="EMBL" id="JAWDGP010006108">
    <property type="protein sequence ID" value="KAK3747104.1"/>
    <property type="molecule type" value="Genomic_DNA"/>
</dbReference>
<dbReference type="Pfam" id="PF06911">
    <property type="entry name" value="Senescence"/>
    <property type="match status" value="1"/>
</dbReference>
<keyword evidence="4" id="KW-1185">Reference proteome</keyword>